<dbReference type="STRING" id="6184.A0A430Q7D6"/>
<evidence type="ECO:0008006" key="3">
    <source>
        <dbReference type="Google" id="ProtNLM"/>
    </source>
</evidence>
<organism evidence="1 2">
    <name type="scientific">Schistosoma bovis</name>
    <name type="common">Blood fluke</name>
    <dbReference type="NCBI Taxonomy" id="6184"/>
    <lineage>
        <taxon>Eukaryota</taxon>
        <taxon>Metazoa</taxon>
        <taxon>Spiralia</taxon>
        <taxon>Lophotrochozoa</taxon>
        <taxon>Platyhelminthes</taxon>
        <taxon>Trematoda</taxon>
        <taxon>Digenea</taxon>
        <taxon>Strigeidida</taxon>
        <taxon>Schistosomatoidea</taxon>
        <taxon>Schistosomatidae</taxon>
        <taxon>Schistosoma</taxon>
    </lineage>
</organism>
<sequence length="150" mass="16597">MPLTYALHTKSDRHSPRGCRHLDCIAHFTTDFRHIKGESNYVVDALPRILVNAVALLVLDLPAMAVAQARGSPCTEQHSTTFQCQEVALATRSGTNLCDTSARLPPPIVPSAYCRLMFDALYLLSHTGIAATIRLMAARYVWPSMDDVRM</sequence>
<keyword evidence="2" id="KW-1185">Reference proteome</keyword>
<gene>
    <name evidence="1" type="ORF">DC041_0003083</name>
</gene>
<name>A0A430Q7D6_SCHBO</name>
<comment type="caution">
    <text evidence="1">The sequence shown here is derived from an EMBL/GenBank/DDBJ whole genome shotgun (WGS) entry which is preliminary data.</text>
</comment>
<protein>
    <recommendedName>
        <fullName evidence="3">Integrase zinc-binding domain-containing protein</fullName>
    </recommendedName>
</protein>
<evidence type="ECO:0000313" key="1">
    <source>
        <dbReference type="EMBL" id="RTG83628.1"/>
    </source>
</evidence>
<dbReference type="AlphaFoldDB" id="A0A430Q7D6"/>
<evidence type="ECO:0000313" key="2">
    <source>
        <dbReference type="Proteomes" id="UP000290809"/>
    </source>
</evidence>
<proteinExistence type="predicted"/>
<dbReference type="Proteomes" id="UP000290809">
    <property type="component" value="Unassembled WGS sequence"/>
</dbReference>
<dbReference type="EMBL" id="QMKO01002403">
    <property type="protein sequence ID" value="RTG83628.1"/>
    <property type="molecule type" value="Genomic_DNA"/>
</dbReference>
<accession>A0A430Q7D6</accession>
<reference evidence="1 2" key="1">
    <citation type="journal article" date="2019" name="PLoS Pathog.">
        <title>Genome sequence of the bovine parasite Schistosoma bovis Tanzania.</title>
        <authorList>
            <person name="Oey H."/>
            <person name="Zakrzewski M."/>
            <person name="Gobert G."/>
            <person name="Gravermann K."/>
            <person name="Stoye J."/>
            <person name="Jones M."/>
            <person name="Mcmanus D."/>
            <person name="Krause L."/>
        </authorList>
    </citation>
    <scope>NUCLEOTIDE SEQUENCE [LARGE SCALE GENOMIC DNA]</scope>
    <source>
        <strain evidence="1 2">TAN1997</strain>
    </source>
</reference>